<dbReference type="Proteomes" id="UP001049518">
    <property type="component" value="Chromosome"/>
</dbReference>
<evidence type="ECO:0000313" key="7">
    <source>
        <dbReference type="EMBL" id="QXJ24497.1"/>
    </source>
</evidence>
<dbReference type="InterPro" id="IPR011009">
    <property type="entry name" value="Kinase-like_dom_sf"/>
</dbReference>
<evidence type="ECO:0000256" key="1">
    <source>
        <dbReference type="ARBA" id="ARBA00022679"/>
    </source>
</evidence>
<organism evidence="7 8">
    <name type="scientific">Actinomadura graeca</name>
    <dbReference type="NCBI Taxonomy" id="2750812"/>
    <lineage>
        <taxon>Bacteria</taxon>
        <taxon>Bacillati</taxon>
        <taxon>Actinomycetota</taxon>
        <taxon>Actinomycetes</taxon>
        <taxon>Streptosporangiales</taxon>
        <taxon>Thermomonosporaceae</taxon>
        <taxon>Actinomadura</taxon>
    </lineage>
</organism>
<evidence type="ECO:0000313" key="8">
    <source>
        <dbReference type="Proteomes" id="UP001049518"/>
    </source>
</evidence>
<dbReference type="InterPro" id="IPR000719">
    <property type="entry name" value="Prot_kinase_dom"/>
</dbReference>
<feature type="region of interest" description="Disordered" evidence="5">
    <location>
        <begin position="222"/>
        <end position="243"/>
    </location>
</feature>
<evidence type="ECO:0000259" key="6">
    <source>
        <dbReference type="SMART" id="SM00220"/>
    </source>
</evidence>
<feature type="compositionally biased region" description="Low complexity" evidence="5">
    <location>
        <begin position="229"/>
        <end position="240"/>
    </location>
</feature>
<evidence type="ECO:0000256" key="5">
    <source>
        <dbReference type="SAM" id="MobiDB-lite"/>
    </source>
</evidence>
<evidence type="ECO:0000256" key="3">
    <source>
        <dbReference type="ARBA" id="ARBA00022777"/>
    </source>
</evidence>
<proteinExistence type="predicted"/>
<feature type="compositionally biased region" description="Pro residues" evidence="5">
    <location>
        <begin position="278"/>
        <end position="288"/>
    </location>
</feature>
<keyword evidence="3" id="KW-0418">Kinase</keyword>
<gene>
    <name evidence="7" type="ORF">AGRA3207_005832</name>
</gene>
<dbReference type="Gene3D" id="3.30.200.20">
    <property type="entry name" value="Phosphorylase Kinase, domain 1"/>
    <property type="match status" value="1"/>
</dbReference>
<dbReference type="PANTHER" id="PTHR43289:SF34">
    <property type="entry name" value="SERINE_THREONINE-PROTEIN KINASE YBDM-RELATED"/>
    <property type="match status" value="1"/>
</dbReference>
<protein>
    <recommendedName>
        <fullName evidence="6">Protein kinase domain-containing protein</fullName>
    </recommendedName>
</protein>
<dbReference type="SMART" id="SM00220">
    <property type="entry name" value="S_TKc"/>
    <property type="match status" value="1"/>
</dbReference>
<evidence type="ECO:0000256" key="4">
    <source>
        <dbReference type="ARBA" id="ARBA00022840"/>
    </source>
</evidence>
<dbReference type="PANTHER" id="PTHR43289">
    <property type="entry name" value="MITOGEN-ACTIVATED PROTEIN KINASE KINASE KINASE 20-RELATED"/>
    <property type="match status" value="1"/>
</dbReference>
<dbReference type="Gene3D" id="1.10.510.10">
    <property type="entry name" value="Transferase(Phosphotransferase) domain 1"/>
    <property type="match status" value="1"/>
</dbReference>
<feature type="domain" description="Protein kinase" evidence="6">
    <location>
        <begin position="29"/>
        <end position="235"/>
    </location>
</feature>
<keyword evidence="2" id="KW-0547">Nucleotide-binding</keyword>
<feature type="compositionally biased region" description="Low complexity" evidence="5">
    <location>
        <begin position="289"/>
        <end position="303"/>
    </location>
</feature>
<evidence type="ECO:0000256" key="2">
    <source>
        <dbReference type="ARBA" id="ARBA00022741"/>
    </source>
</evidence>
<dbReference type="SUPFAM" id="SSF56112">
    <property type="entry name" value="Protein kinase-like (PK-like)"/>
    <property type="match status" value="1"/>
</dbReference>
<accession>A0ABX8R0G6</accession>
<keyword evidence="4" id="KW-0067">ATP-binding</keyword>
<dbReference type="RefSeq" id="WP_231330316.1">
    <property type="nucleotide sequence ID" value="NZ_CP059572.1"/>
</dbReference>
<feature type="region of interest" description="Disordered" evidence="5">
    <location>
        <begin position="261"/>
        <end position="314"/>
    </location>
</feature>
<sequence length="314" mass="31954">MQSPAAQSPAAPPAYEPLRPGDPALIGGYRVLARLRGGRAYLATTQSGRRLAITRLPSRLADDAALRDRLRARITAARRVRGPYLTAVFDGHADETGAWAATDHVPGPTLERAVAETGPLPVAAVRTLVAALAAAIRAVHDAGLAHGGLAAHTVHLTEDGPRVSALGWAGAGAEPVPSGDVLLLGGVAHFAATGRSPFRDGTHDLTGCPDELRGLVGRCLADDPDDRPGPGAVLTAAGGAPPAPGWLPPDVAALLPAYLAEPPSRPVASGGERRRPVVLPPDAPPPAWQGPMPGAAGRGPAAPVTLPDAPRPAR</sequence>
<keyword evidence="8" id="KW-1185">Reference proteome</keyword>
<keyword evidence="1" id="KW-0808">Transferase</keyword>
<reference evidence="7" key="1">
    <citation type="submission" date="2020-07" db="EMBL/GenBank/DDBJ databases">
        <authorList>
            <person name="Tarantini F.S."/>
            <person name="Hong K.W."/>
            <person name="Chan K.G."/>
        </authorList>
    </citation>
    <scope>NUCLEOTIDE SEQUENCE</scope>
    <source>
        <strain evidence="7">32-07</strain>
    </source>
</reference>
<dbReference type="EMBL" id="CP059572">
    <property type="protein sequence ID" value="QXJ24497.1"/>
    <property type="molecule type" value="Genomic_DNA"/>
</dbReference>
<name>A0ABX8R0G6_9ACTN</name>